<evidence type="ECO:0000313" key="1">
    <source>
        <dbReference type="EMBL" id="MBM6400889.1"/>
    </source>
</evidence>
<evidence type="ECO:0000313" key="2">
    <source>
        <dbReference type="Proteomes" id="UP001430172"/>
    </source>
</evidence>
<protein>
    <recommendedName>
        <fullName evidence="3">Flp pilus-assembly TadG-like N-terminal domain-containing protein</fullName>
    </recommendedName>
</protein>
<comment type="caution">
    <text evidence="1">The sequence shown here is derived from an EMBL/GenBank/DDBJ whole genome shotgun (WGS) entry which is preliminary data.</text>
</comment>
<sequence length="128" mass="13047">MLLIAGTVAVTSAHLARMRLLDVADAAALSAANGLDDAAYRQGVGESVPLSNTSVRERAAAYVGGRERPTGVVGWRLGAGTGTPDGRTAVVDLTGEAELPMVGGALRELGVSITIHVTSRARSDLVVP</sequence>
<organism evidence="1 2">
    <name type="scientific">Phycicoccus sonneratiae</name>
    <dbReference type="NCBI Taxonomy" id="2807628"/>
    <lineage>
        <taxon>Bacteria</taxon>
        <taxon>Bacillati</taxon>
        <taxon>Actinomycetota</taxon>
        <taxon>Actinomycetes</taxon>
        <taxon>Micrococcales</taxon>
        <taxon>Intrasporangiaceae</taxon>
        <taxon>Phycicoccus</taxon>
    </lineage>
</organism>
<name>A0ABS2CLZ2_9MICO</name>
<proteinExistence type="predicted"/>
<dbReference type="Proteomes" id="UP001430172">
    <property type="component" value="Unassembled WGS sequence"/>
</dbReference>
<evidence type="ECO:0008006" key="3">
    <source>
        <dbReference type="Google" id="ProtNLM"/>
    </source>
</evidence>
<gene>
    <name evidence="1" type="ORF">JQN70_10870</name>
</gene>
<dbReference type="EMBL" id="JAFDVD010000012">
    <property type="protein sequence ID" value="MBM6400889.1"/>
    <property type="molecule type" value="Genomic_DNA"/>
</dbReference>
<reference evidence="1" key="1">
    <citation type="submission" date="2021-02" db="EMBL/GenBank/DDBJ databases">
        <title>Phycicoccus sp. MQZ13P-5T, whole genome shotgun sequence.</title>
        <authorList>
            <person name="Tuo L."/>
        </authorList>
    </citation>
    <scope>NUCLEOTIDE SEQUENCE</scope>
    <source>
        <strain evidence="1">MQZ13P-5</strain>
    </source>
</reference>
<keyword evidence="2" id="KW-1185">Reference proteome</keyword>
<accession>A0ABS2CLZ2</accession>